<sequence length="168" mass="19739">MQSNLLVDNIMVENQVAVMDVVPFVEPNVMKRVLLMDCTYKTNRYRFPLFQIVGVTSTEMMFSVAFAFMDGEKEDNYMWVMDKLKGMMDPDSLPEVVVTDRELALMNAIARVFPKATHLLCRWHIEKNVFDKCRRKFDDKTWQEFKHAWCKIGTHFNYIGLQAEACYS</sequence>
<gene>
    <name evidence="1" type="ORF">Vadar_022474</name>
</gene>
<organism evidence="1 2">
    <name type="scientific">Vaccinium darrowii</name>
    <dbReference type="NCBI Taxonomy" id="229202"/>
    <lineage>
        <taxon>Eukaryota</taxon>
        <taxon>Viridiplantae</taxon>
        <taxon>Streptophyta</taxon>
        <taxon>Embryophyta</taxon>
        <taxon>Tracheophyta</taxon>
        <taxon>Spermatophyta</taxon>
        <taxon>Magnoliopsida</taxon>
        <taxon>eudicotyledons</taxon>
        <taxon>Gunneridae</taxon>
        <taxon>Pentapetalae</taxon>
        <taxon>asterids</taxon>
        <taxon>Ericales</taxon>
        <taxon>Ericaceae</taxon>
        <taxon>Vaccinioideae</taxon>
        <taxon>Vaccinieae</taxon>
        <taxon>Vaccinium</taxon>
    </lineage>
</organism>
<comment type="caution">
    <text evidence="1">The sequence shown here is derived from an EMBL/GenBank/DDBJ whole genome shotgun (WGS) entry which is preliminary data.</text>
</comment>
<dbReference type="Proteomes" id="UP000828048">
    <property type="component" value="Chromosome 11"/>
</dbReference>
<protein>
    <submittedName>
        <fullName evidence="1">Uncharacterized protein</fullName>
    </submittedName>
</protein>
<keyword evidence="2" id="KW-1185">Reference proteome</keyword>
<reference evidence="1 2" key="1">
    <citation type="journal article" date="2021" name="Hortic Res">
        <title>High-quality reference genome and annotation aids understanding of berry development for evergreen blueberry (Vaccinium darrowii).</title>
        <authorList>
            <person name="Yu J."/>
            <person name="Hulse-Kemp A.M."/>
            <person name="Babiker E."/>
            <person name="Staton M."/>
        </authorList>
    </citation>
    <scope>NUCLEOTIDE SEQUENCE [LARGE SCALE GENOMIC DNA]</scope>
    <source>
        <strain evidence="2">cv. NJ 8807/NJ 8810</strain>
        <tissue evidence="1">Young leaf</tissue>
    </source>
</reference>
<evidence type="ECO:0000313" key="2">
    <source>
        <dbReference type="Proteomes" id="UP000828048"/>
    </source>
</evidence>
<accession>A0ACB7YNZ7</accession>
<proteinExistence type="predicted"/>
<dbReference type="EMBL" id="CM037161">
    <property type="protein sequence ID" value="KAH7855215.1"/>
    <property type="molecule type" value="Genomic_DNA"/>
</dbReference>
<evidence type="ECO:0000313" key="1">
    <source>
        <dbReference type="EMBL" id="KAH7855215.1"/>
    </source>
</evidence>
<name>A0ACB7YNZ7_9ERIC</name>